<feature type="compositionally biased region" description="Basic and acidic residues" evidence="1">
    <location>
        <begin position="360"/>
        <end position="375"/>
    </location>
</feature>
<evidence type="ECO:0000313" key="3">
    <source>
        <dbReference type="Proteomes" id="UP000712281"/>
    </source>
</evidence>
<organism evidence="2 3">
    <name type="scientific">Brassica cretica</name>
    <name type="common">Mustard</name>
    <dbReference type="NCBI Taxonomy" id="69181"/>
    <lineage>
        <taxon>Eukaryota</taxon>
        <taxon>Viridiplantae</taxon>
        <taxon>Streptophyta</taxon>
        <taxon>Embryophyta</taxon>
        <taxon>Tracheophyta</taxon>
        <taxon>Spermatophyta</taxon>
        <taxon>Magnoliopsida</taxon>
        <taxon>eudicotyledons</taxon>
        <taxon>Gunneridae</taxon>
        <taxon>Pentapetalae</taxon>
        <taxon>rosids</taxon>
        <taxon>malvids</taxon>
        <taxon>Brassicales</taxon>
        <taxon>Brassicaceae</taxon>
        <taxon>Brassiceae</taxon>
        <taxon>Brassica</taxon>
    </lineage>
</organism>
<feature type="compositionally biased region" description="Polar residues" evidence="1">
    <location>
        <begin position="376"/>
        <end position="386"/>
    </location>
</feature>
<dbReference type="Proteomes" id="UP000712281">
    <property type="component" value="Unassembled WGS sequence"/>
</dbReference>
<evidence type="ECO:0000313" key="2">
    <source>
        <dbReference type="EMBL" id="KAF2617849.1"/>
    </source>
</evidence>
<feature type="compositionally biased region" description="Polar residues" evidence="1">
    <location>
        <begin position="296"/>
        <end position="312"/>
    </location>
</feature>
<feature type="compositionally biased region" description="Basic and acidic residues" evidence="1">
    <location>
        <begin position="387"/>
        <end position="403"/>
    </location>
</feature>
<feature type="compositionally biased region" description="Polar residues" evidence="1">
    <location>
        <begin position="175"/>
        <end position="191"/>
    </location>
</feature>
<feature type="compositionally biased region" description="Basic and acidic residues" evidence="1">
    <location>
        <begin position="41"/>
        <end position="55"/>
    </location>
</feature>
<sequence>MLAGELAKVSSVKDLVRDSDSPPRNDKAPQTENSFQGNQSGEKHGRRQDEKGNDKSRRRVNMIIGGSQYCSATLKSLNPSISITLLLNSLILTEALQTTNARSDMSADGLNNQQTRDDNAVDENVENTPAANVTAVNFNTAVFEEVENLIARTRAVLPRRTTRVRGRRLDFATPSDRSGNAHGKTSGQTPDEITLAPTRKNLGDLPPIVEDKEEGEIGRIDVDSSSQSKPTDENADLHPRRTRSHAAQDDSRFDNPMTEEEEAIFWDEQEELAEEQTRNTRGKRRQNETHGAHNYAINSGSEQGRTMGNTWTRNPNYDENAFCDFHQARGHSTVNCKVLGARLAAKMLAGELAKVSSVKDLVRDSDSPPRNDKAPQTENSFQGNQSGEKRGKRQDEKGNDNSRRRVNMIIGGLQYCSDTLKSLNPSISITLLLNSLILTEALQSYLFTRLKI</sequence>
<feature type="compositionally biased region" description="Basic and acidic residues" evidence="1">
    <location>
        <begin position="14"/>
        <end position="29"/>
    </location>
</feature>
<dbReference type="EMBL" id="QGKW02000007">
    <property type="protein sequence ID" value="KAF2617849.1"/>
    <property type="molecule type" value="Genomic_DNA"/>
</dbReference>
<comment type="caution">
    <text evidence="2">The sequence shown here is derived from an EMBL/GenBank/DDBJ whole genome shotgun (WGS) entry which is preliminary data.</text>
</comment>
<accession>A0A8S9MKA3</accession>
<feature type="compositionally biased region" description="Basic and acidic residues" evidence="1">
    <location>
        <begin position="230"/>
        <end position="239"/>
    </location>
</feature>
<dbReference type="AlphaFoldDB" id="A0A8S9MKA3"/>
<gene>
    <name evidence="2" type="ORF">F2Q68_00040362</name>
</gene>
<feature type="compositionally biased region" description="Polar residues" evidence="1">
    <location>
        <begin position="30"/>
        <end position="40"/>
    </location>
</feature>
<feature type="region of interest" description="Disordered" evidence="1">
    <location>
        <begin position="167"/>
        <end position="256"/>
    </location>
</feature>
<protein>
    <submittedName>
        <fullName evidence="2">Uncharacterized protein</fullName>
    </submittedName>
</protein>
<evidence type="ECO:0000256" key="1">
    <source>
        <dbReference type="SAM" id="MobiDB-lite"/>
    </source>
</evidence>
<reference evidence="2" key="1">
    <citation type="submission" date="2019-12" db="EMBL/GenBank/DDBJ databases">
        <title>Genome sequencing and annotation of Brassica cretica.</title>
        <authorList>
            <person name="Studholme D.J."/>
            <person name="Sarris P.F."/>
        </authorList>
    </citation>
    <scope>NUCLEOTIDE SEQUENCE</scope>
    <source>
        <strain evidence="2">PFS-001/15</strain>
        <tissue evidence="2">Leaf</tissue>
    </source>
</reference>
<name>A0A8S9MKA3_BRACR</name>
<feature type="region of interest" description="Disordered" evidence="1">
    <location>
        <begin position="1"/>
        <end position="60"/>
    </location>
</feature>
<proteinExistence type="predicted"/>
<feature type="region of interest" description="Disordered" evidence="1">
    <location>
        <begin position="358"/>
        <end position="404"/>
    </location>
</feature>
<feature type="region of interest" description="Disordered" evidence="1">
    <location>
        <begin position="272"/>
        <end position="312"/>
    </location>
</feature>